<evidence type="ECO:0000313" key="3">
    <source>
        <dbReference type="Proteomes" id="UP000009026"/>
    </source>
</evidence>
<evidence type="ECO:0000313" key="2">
    <source>
        <dbReference type="EMBL" id="AKQ69890.1"/>
    </source>
</evidence>
<feature type="compositionally biased region" description="Basic and acidic residues" evidence="1">
    <location>
        <begin position="42"/>
        <end position="52"/>
    </location>
</feature>
<name>A0A0H4X8J2_9BACT</name>
<evidence type="ECO:0000256" key="1">
    <source>
        <dbReference type="SAM" id="MobiDB-lite"/>
    </source>
</evidence>
<dbReference type="AlphaFoldDB" id="A0A0H4X8J2"/>
<accession>A0A0H4X8J2</accession>
<feature type="region of interest" description="Disordered" evidence="1">
    <location>
        <begin position="1"/>
        <end position="66"/>
    </location>
</feature>
<keyword evidence="3" id="KW-1185">Reference proteome</keyword>
<organism evidence="2 3">
    <name type="scientific">Pseudomyxococcus hansupus</name>
    <dbReference type="NCBI Taxonomy" id="1297742"/>
    <lineage>
        <taxon>Bacteria</taxon>
        <taxon>Pseudomonadati</taxon>
        <taxon>Myxococcota</taxon>
        <taxon>Myxococcia</taxon>
        <taxon>Myxococcales</taxon>
        <taxon>Cystobacterineae</taxon>
        <taxon>Myxococcaceae</taxon>
        <taxon>Pseudomyxococcus</taxon>
    </lineage>
</organism>
<dbReference type="STRING" id="1297742.A176_006802"/>
<dbReference type="EMBL" id="CP012109">
    <property type="protein sequence ID" value="AKQ69890.1"/>
    <property type="molecule type" value="Genomic_DNA"/>
</dbReference>
<gene>
    <name evidence="2" type="ORF">A176_006802</name>
</gene>
<protein>
    <submittedName>
        <fullName evidence="2">Uncharacterized protein</fullName>
    </submittedName>
</protein>
<proteinExistence type="predicted"/>
<reference evidence="2 3" key="1">
    <citation type="journal article" date="2016" name="PLoS ONE">
        <title>Complete Genome Sequence and Comparative Genomics of a Novel Myxobacterium Myxococcus hansupus.</title>
        <authorList>
            <person name="Sharma G."/>
            <person name="Narwani T."/>
            <person name="Subramanian S."/>
        </authorList>
    </citation>
    <scope>NUCLEOTIDE SEQUENCE [LARGE SCALE GENOMIC DNA]</scope>
    <source>
        <strain evidence="3">mixupus</strain>
    </source>
</reference>
<sequence length="75" mass="7969">MSHRKRSASRGHEGRPASRGGMEASPPPRKKVSLRASTQQQEGHHPHPEPTRVIEAPLACLPGNPDSLALCSATG</sequence>
<dbReference type="KEGG" id="mym:A176_006802"/>
<dbReference type="Proteomes" id="UP000009026">
    <property type="component" value="Chromosome"/>
</dbReference>